<accession>A0A5S9F3P2</accession>
<dbReference type="OrthoDB" id="41724at2"/>
<dbReference type="SUPFAM" id="SSF50939">
    <property type="entry name" value="Sialidases"/>
    <property type="match status" value="1"/>
</dbReference>
<dbReference type="InterPro" id="IPR011040">
    <property type="entry name" value="Sialidase"/>
</dbReference>
<dbReference type="CDD" id="cd15482">
    <property type="entry name" value="Sialidase_non-viral"/>
    <property type="match status" value="1"/>
</dbReference>
<sequence length="400" mass="46302">MLCSLIMKTKIKYELIYKIICVIFCYAMAFFTSPTTWQDREITKPKSHTKKDPVFSAKLIAPEFSQKKNHVSSITALDEKRQMCVWYAGSEEGAADVEIYAAIKEDGVWSSPQSILDLSTSSTELQRYIRKVGNAVVFKDANNVLWLFYCTVPIGGWSMARTNYRYSHDNGKTWSKSKELLLNPFLSLSNNVKNKPLLFADGSFLLPLYQEFINKYGLVLWGKLHEGEFKYMVRRISHKYKCLQPTLVHRQNRTIDAYCRNRDKGQMLHMESSDLGISWSAVNEGNLPNPNSGFDMLHIAAQEYVGIINYSPKERDNLVVVHTQNAGKKWNVLHYLENPIPKEQDERFKAIGKMGHYYQYPAIIEQEGNYHLTYTCFNKIKYTTFNSAWLNKKLQEVTKQ</sequence>
<dbReference type="Proteomes" id="UP000326354">
    <property type="component" value="Chromosome"/>
</dbReference>
<reference evidence="3 4" key="1">
    <citation type="submission" date="2019-08" db="EMBL/GenBank/DDBJ databases">
        <title>Complete genome sequence of Candidatus Uab amorphum.</title>
        <authorList>
            <person name="Shiratori T."/>
            <person name="Suzuki S."/>
            <person name="Kakizawa Y."/>
            <person name="Ishida K."/>
        </authorList>
    </citation>
    <scope>NUCLEOTIDE SEQUENCE [LARGE SCALE GENOMIC DNA]</scope>
    <source>
        <strain evidence="3 4">SRT547</strain>
    </source>
</reference>
<feature type="transmembrane region" description="Helical" evidence="1">
    <location>
        <begin position="15"/>
        <end position="37"/>
    </location>
</feature>
<evidence type="ECO:0000313" key="3">
    <source>
        <dbReference type="EMBL" id="BBM83739.1"/>
    </source>
</evidence>
<dbReference type="Gene3D" id="2.120.10.10">
    <property type="match status" value="2"/>
</dbReference>
<dbReference type="AlphaFoldDB" id="A0A5S9F3P2"/>
<evidence type="ECO:0000259" key="2">
    <source>
        <dbReference type="Pfam" id="PF13088"/>
    </source>
</evidence>
<dbReference type="EMBL" id="AP019860">
    <property type="protein sequence ID" value="BBM83739.1"/>
    <property type="molecule type" value="Genomic_DNA"/>
</dbReference>
<dbReference type="PANTHER" id="PTHR43752">
    <property type="entry name" value="BNR/ASP-BOX REPEAT FAMILY PROTEIN"/>
    <property type="match status" value="1"/>
</dbReference>
<gene>
    <name evidence="3" type="ORF">UABAM_02092</name>
</gene>
<protein>
    <recommendedName>
        <fullName evidence="2">Sialidase domain-containing protein</fullName>
    </recommendedName>
</protein>
<dbReference type="PANTHER" id="PTHR43752:SF2">
    <property type="entry name" value="BNR_ASP-BOX REPEAT FAMILY PROTEIN"/>
    <property type="match status" value="1"/>
</dbReference>
<dbReference type="Pfam" id="PF13088">
    <property type="entry name" value="BNR_2"/>
    <property type="match status" value="1"/>
</dbReference>
<dbReference type="KEGG" id="uam:UABAM_02092"/>
<keyword evidence="1" id="KW-1133">Transmembrane helix</keyword>
<keyword evidence="4" id="KW-1185">Reference proteome</keyword>
<proteinExistence type="predicted"/>
<keyword evidence="1" id="KW-0812">Transmembrane</keyword>
<feature type="domain" description="Sialidase" evidence="2">
    <location>
        <begin position="83"/>
        <end position="371"/>
    </location>
</feature>
<evidence type="ECO:0000256" key="1">
    <source>
        <dbReference type="SAM" id="Phobius"/>
    </source>
</evidence>
<keyword evidence="1" id="KW-0472">Membrane</keyword>
<name>A0A5S9F3P2_UABAM</name>
<organism evidence="3 4">
    <name type="scientific">Uabimicrobium amorphum</name>
    <dbReference type="NCBI Taxonomy" id="2596890"/>
    <lineage>
        <taxon>Bacteria</taxon>
        <taxon>Pseudomonadati</taxon>
        <taxon>Planctomycetota</taxon>
        <taxon>Candidatus Uabimicrobiia</taxon>
        <taxon>Candidatus Uabimicrobiales</taxon>
        <taxon>Candidatus Uabimicrobiaceae</taxon>
        <taxon>Candidatus Uabimicrobium</taxon>
    </lineage>
</organism>
<evidence type="ECO:0000313" key="4">
    <source>
        <dbReference type="Proteomes" id="UP000326354"/>
    </source>
</evidence>
<dbReference type="InterPro" id="IPR036278">
    <property type="entry name" value="Sialidase_sf"/>
</dbReference>